<dbReference type="PANTHER" id="PTHR10067:SF13">
    <property type="entry name" value="PHOSPHATIDYLSERINE DECARBOXYLASE"/>
    <property type="match status" value="1"/>
</dbReference>
<reference evidence="5" key="1">
    <citation type="submission" date="2019-04" db="EMBL/GenBank/DDBJ databases">
        <title>Friends and foes A comparative genomics studyof 23 Aspergillus species from section Flavi.</title>
        <authorList>
            <consortium name="DOE Joint Genome Institute"/>
            <person name="Kjaerbolling I."/>
            <person name="Vesth T."/>
            <person name="Frisvad J.C."/>
            <person name="Nybo J.L."/>
            <person name="Theobald S."/>
            <person name="Kildgaard S."/>
            <person name="Isbrandt T."/>
            <person name="Kuo A."/>
            <person name="Sato A."/>
            <person name="Lyhne E.K."/>
            <person name="Kogle M.E."/>
            <person name="Wiebenga A."/>
            <person name="Kun R.S."/>
            <person name="Lubbers R.J."/>
            <person name="Makela M.R."/>
            <person name="Barry K."/>
            <person name="Chovatia M."/>
            <person name="Clum A."/>
            <person name="Daum C."/>
            <person name="Haridas S."/>
            <person name="He G."/>
            <person name="LaButti K."/>
            <person name="Lipzen A."/>
            <person name="Mondo S."/>
            <person name="Riley R."/>
            <person name="Salamov A."/>
            <person name="Simmons B.A."/>
            <person name="Magnuson J.K."/>
            <person name="Henrissat B."/>
            <person name="Mortensen U.H."/>
            <person name="Larsen T.O."/>
            <person name="Devries R.P."/>
            <person name="Grigoriev I.V."/>
            <person name="Machida M."/>
            <person name="Baker S.E."/>
            <person name="Andersen M.R."/>
        </authorList>
    </citation>
    <scope>NUCLEOTIDE SEQUENCE [LARGE SCALE GENOMIC DNA]</scope>
    <source>
        <strain evidence="5">CBS 553.77</strain>
    </source>
</reference>
<dbReference type="EMBL" id="ML739040">
    <property type="protein sequence ID" value="KAE8356265.1"/>
    <property type="molecule type" value="Genomic_DNA"/>
</dbReference>
<dbReference type="GO" id="GO:0004609">
    <property type="term" value="F:phosphatidylserine decarboxylase activity"/>
    <property type="evidence" value="ECO:0007669"/>
    <property type="project" value="InterPro"/>
</dbReference>
<feature type="region of interest" description="Disordered" evidence="3">
    <location>
        <begin position="490"/>
        <end position="515"/>
    </location>
</feature>
<gene>
    <name evidence="4" type="ORF">BDV28DRAFT_145299</name>
</gene>
<dbReference type="Proteomes" id="UP000327118">
    <property type="component" value="Unassembled WGS sequence"/>
</dbReference>
<evidence type="ECO:0000256" key="2">
    <source>
        <dbReference type="ARBA" id="ARBA00023239"/>
    </source>
</evidence>
<protein>
    <submittedName>
        <fullName evidence="4">Phosphatidylserine decarboxylase-domain-containing protein</fullName>
    </submittedName>
</protein>
<accession>A0A5N6ZFK2</accession>
<dbReference type="AlphaFoldDB" id="A0A5N6ZFK2"/>
<sequence length="585" mass="65488">MSAPQYIAKEALVRDLKDFISRDADRTKCFNDAITTAIAGSAEGDEDEMGNEGIRTLDDYLRFCDDLLQWVPKVSSKGDELLQKILVFYWVFDQPALHGLQTEIQPQNSNTDLTWLSYWLVTFARQQGLFLGTPQSAASVYSFYRSEKYNQEAALWEEPKSGWLSFNHWFAREWKDIDSARPLSGSGDDRVIVSVADSKFNGSWPIENGIVNITEIKAKGIKWPIEKLLQTTTIDYHNGSFMHAFLGPTDYHRQHAPVSGEVIEVKNIQDQVYLHVVAEDGHLSGDRRLFRGPYKILQSEEVEGDYPDPKVEILNNAGYQWCQTRGLIVIQTKDYGKVAVLPIGMAQASSVVITVQKGKSVKKGDDISHFQFGGSDVVVVFENKVIFKDGLVPDQTKLNVRHADLTVANGFLPLPQPNSISGPLINIMQDHGWVAHQDEPEATPVPPGLCPGRFVALRLVSLAQGCRFHQLSASPVQEIQVVLSIIPRTDTGRELGSPHRHHPSRTSRDPAPARRRIPRPMARAPHRPSHIPAIITTANRRQLLLLRTTISQDAGISNSFIKVTLGTVHFSAIFGRLYILENYGR</sequence>
<name>A0A5N6ZFK2_9EURO</name>
<dbReference type="InterPro" id="IPR003817">
    <property type="entry name" value="PS_Dcarbxylase"/>
</dbReference>
<keyword evidence="2" id="KW-0456">Lyase</keyword>
<dbReference type="GO" id="GO:0008654">
    <property type="term" value="P:phospholipid biosynthetic process"/>
    <property type="evidence" value="ECO:0007669"/>
    <property type="project" value="InterPro"/>
</dbReference>
<organism evidence="4 5">
    <name type="scientific">Aspergillus coremiiformis</name>
    <dbReference type="NCBI Taxonomy" id="138285"/>
    <lineage>
        <taxon>Eukaryota</taxon>
        <taxon>Fungi</taxon>
        <taxon>Dikarya</taxon>
        <taxon>Ascomycota</taxon>
        <taxon>Pezizomycotina</taxon>
        <taxon>Eurotiomycetes</taxon>
        <taxon>Eurotiomycetidae</taxon>
        <taxon>Eurotiales</taxon>
        <taxon>Aspergillaceae</taxon>
        <taxon>Aspergillus</taxon>
        <taxon>Aspergillus subgen. Circumdati</taxon>
    </lineage>
</organism>
<keyword evidence="1" id="KW-0210">Decarboxylase</keyword>
<dbReference type="OrthoDB" id="5973539at2759"/>
<evidence type="ECO:0000256" key="1">
    <source>
        <dbReference type="ARBA" id="ARBA00022793"/>
    </source>
</evidence>
<evidence type="ECO:0000313" key="5">
    <source>
        <dbReference type="Proteomes" id="UP000327118"/>
    </source>
</evidence>
<proteinExistence type="predicted"/>
<evidence type="ECO:0000256" key="3">
    <source>
        <dbReference type="SAM" id="MobiDB-lite"/>
    </source>
</evidence>
<dbReference type="Pfam" id="PF02666">
    <property type="entry name" value="PS_Dcarbxylase"/>
    <property type="match status" value="1"/>
</dbReference>
<keyword evidence="5" id="KW-1185">Reference proteome</keyword>
<dbReference type="PANTHER" id="PTHR10067">
    <property type="entry name" value="PHOSPHATIDYLSERINE DECARBOXYLASE"/>
    <property type="match status" value="1"/>
</dbReference>
<evidence type="ECO:0000313" key="4">
    <source>
        <dbReference type="EMBL" id="KAE8356265.1"/>
    </source>
</evidence>